<dbReference type="AlphaFoldDB" id="A0A0E9PX30"/>
<sequence length="24" mass="2758">MKCYPSKFPTGIGSLFLWKTNLEP</sequence>
<dbReference type="EMBL" id="GBXM01099396">
    <property type="protein sequence ID" value="JAH09181.1"/>
    <property type="molecule type" value="Transcribed_RNA"/>
</dbReference>
<protein>
    <submittedName>
        <fullName evidence="1">Uncharacterized protein</fullName>
    </submittedName>
</protein>
<reference evidence="1" key="2">
    <citation type="journal article" date="2015" name="Fish Shellfish Immunol.">
        <title>Early steps in the European eel (Anguilla anguilla)-Vibrio vulnificus interaction in the gills: Role of the RtxA13 toxin.</title>
        <authorList>
            <person name="Callol A."/>
            <person name="Pajuelo D."/>
            <person name="Ebbesson L."/>
            <person name="Teles M."/>
            <person name="MacKenzie S."/>
            <person name="Amaro C."/>
        </authorList>
    </citation>
    <scope>NUCLEOTIDE SEQUENCE</scope>
</reference>
<organism evidence="1">
    <name type="scientific">Anguilla anguilla</name>
    <name type="common">European freshwater eel</name>
    <name type="synonym">Muraena anguilla</name>
    <dbReference type="NCBI Taxonomy" id="7936"/>
    <lineage>
        <taxon>Eukaryota</taxon>
        <taxon>Metazoa</taxon>
        <taxon>Chordata</taxon>
        <taxon>Craniata</taxon>
        <taxon>Vertebrata</taxon>
        <taxon>Euteleostomi</taxon>
        <taxon>Actinopterygii</taxon>
        <taxon>Neopterygii</taxon>
        <taxon>Teleostei</taxon>
        <taxon>Anguilliformes</taxon>
        <taxon>Anguillidae</taxon>
        <taxon>Anguilla</taxon>
    </lineage>
</organism>
<reference evidence="1" key="1">
    <citation type="submission" date="2014-11" db="EMBL/GenBank/DDBJ databases">
        <authorList>
            <person name="Amaro Gonzalez C."/>
        </authorList>
    </citation>
    <scope>NUCLEOTIDE SEQUENCE</scope>
</reference>
<name>A0A0E9PX30_ANGAN</name>
<evidence type="ECO:0000313" key="1">
    <source>
        <dbReference type="EMBL" id="JAH09181.1"/>
    </source>
</evidence>
<accession>A0A0E9PX30</accession>
<proteinExistence type="predicted"/>